<proteinExistence type="predicted"/>
<sequence length="167" mass="19878">MLKIISSTPNKLPPLTQIMCEICYYKAYRHQPTPNIQLRTPYQTPHPTHLPSPSLQRQPHTQTRTHAPPPRIRRVAFTESHHQWQANPPYPPPQQENRDNNDLRMKRQKIYQRNQMYCESRRLKRNRKTVSRVVNRVLNCKRIAESSSQNHMIHVPFITQMNTRSSL</sequence>
<comment type="caution">
    <text evidence="2">The sequence shown here is derived from an EMBL/GenBank/DDBJ whole genome shotgun (WGS) entry which is preliminary data.</text>
</comment>
<evidence type="ECO:0000313" key="2">
    <source>
        <dbReference type="EMBL" id="TID17818.1"/>
    </source>
</evidence>
<dbReference type="Proteomes" id="UP000298493">
    <property type="component" value="Unassembled WGS sequence"/>
</dbReference>
<evidence type="ECO:0000256" key="1">
    <source>
        <dbReference type="SAM" id="MobiDB-lite"/>
    </source>
</evidence>
<feature type="compositionally biased region" description="Polar residues" evidence="1">
    <location>
        <begin position="35"/>
        <end position="65"/>
    </location>
</feature>
<evidence type="ECO:0000313" key="3">
    <source>
        <dbReference type="Proteomes" id="UP000298493"/>
    </source>
</evidence>
<reference evidence="2 3" key="1">
    <citation type="submission" date="2019-04" db="EMBL/GenBank/DDBJ databases">
        <title>High contiguity whole genome sequence and gene annotation resource for two Venturia nashicola isolates.</title>
        <authorList>
            <person name="Prokchorchik M."/>
            <person name="Won K."/>
            <person name="Lee Y."/>
            <person name="Choi E.D."/>
            <person name="Segonzac C."/>
            <person name="Sohn K.H."/>
        </authorList>
    </citation>
    <scope>NUCLEOTIDE SEQUENCE [LARGE SCALE GENOMIC DNA]</scope>
    <source>
        <strain evidence="2 3">PRI2</strain>
    </source>
</reference>
<gene>
    <name evidence="2" type="ORF">E6O75_ATG10463</name>
</gene>
<keyword evidence="3" id="KW-1185">Reference proteome</keyword>
<name>A0A4Z1NSI0_9PEZI</name>
<dbReference type="EMBL" id="SNSC02000015">
    <property type="protein sequence ID" value="TID17818.1"/>
    <property type="molecule type" value="Genomic_DNA"/>
</dbReference>
<feature type="region of interest" description="Disordered" evidence="1">
    <location>
        <begin position="35"/>
        <end position="100"/>
    </location>
</feature>
<organism evidence="2 3">
    <name type="scientific">Venturia nashicola</name>
    <dbReference type="NCBI Taxonomy" id="86259"/>
    <lineage>
        <taxon>Eukaryota</taxon>
        <taxon>Fungi</taxon>
        <taxon>Dikarya</taxon>
        <taxon>Ascomycota</taxon>
        <taxon>Pezizomycotina</taxon>
        <taxon>Dothideomycetes</taxon>
        <taxon>Pleosporomycetidae</taxon>
        <taxon>Venturiales</taxon>
        <taxon>Venturiaceae</taxon>
        <taxon>Venturia</taxon>
    </lineage>
</organism>
<accession>A0A4Z1NSI0</accession>
<protein>
    <submittedName>
        <fullName evidence="2">Uncharacterized protein</fullName>
    </submittedName>
</protein>
<dbReference type="AlphaFoldDB" id="A0A4Z1NSI0"/>